<evidence type="ECO:0000313" key="1">
    <source>
        <dbReference type="EMBL" id="KAF2106504.1"/>
    </source>
</evidence>
<sequence length="308" mass="35951">MASFLSLPTELRHEILRWVVVTPLPPPYTPDDVQDGKWLHIAYKDIRYKVDPSDDEDNHCMCMPPPRTWINSSLPWDSPYLPLLLVNKSIKLDTEVVLKRADASMQMQPILDIFVDDDLYGTWLRLPPYPRREIDTLEVNIRCHRAKEVTSHADFTNPAVTFWGGTYPPGQIHFYLFRILNVRHNRYRQIGLGKRETHIKTIRVTFCTPPPELGIRLLHKLSFQLRDSSDTYWVQPHPFELAQDFAKRWAKRVRRPNIRGAFDIMEVFVDETWCFRVRSDSAPVEGGPMGLEANEGYRVPVDPVFLDE</sequence>
<reference evidence="1" key="1">
    <citation type="journal article" date="2020" name="Stud. Mycol.">
        <title>101 Dothideomycetes genomes: a test case for predicting lifestyles and emergence of pathogens.</title>
        <authorList>
            <person name="Haridas S."/>
            <person name="Albert R."/>
            <person name="Binder M."/>
            <person name="Bloem J."/>
            <person name="Labutti K."/>
            <person name="Salamov A."/>
            <person name="Andreopoulos B."/>
            <person name="Baker S."/>
            <person name="Barry K."/>
            <person name="Bills G."/>
            <person name="Bluhm B."/>
            <person name="Cannon C."/>
            <person name="Castanera R."/>
            <person name="Culley D."/>
            <person name="Daum C."/>
            <person name="Ezra D."/>
            <person name="Gonzalez J."/>
            <person name="Henrissat B."/>
            <person name="Kuo A."/>
            <person name="Liang C."/>
            <person name="Lipzen A."/>
            <person name="Lutzoni F."/>
            <person name="Magnuson J."/>
            <person name="Mondo S."/>
            <person name="Nolan M."/>
            <person name="Ohm R."/>
            <person name="Pangilinan J."/>
            <person name="Park H.-J."/>
            <person name="Ramirez L."/>
            <person name="Alfaro M."/>
            <person name="Sun H."/>
            <person name="Tritt A."/>
            <person name="Yoshinaga Y."/>
            <person name="Zwiers L.-H."/>
            <person name="Turgeon B."/>
            <person name="Goodwin S."/>
            <person name="Spatafora J."/>
            <person name="Crous P."/>
            <person name="Grigoriev I."/>
        </authorList>
    </citation>
    <scope>NUCLEOTIDE SEQUENCE</scope>
    <source>
        <strain evidence="1">CBS 627.86</strain>
    </source>
</reference>
<dbReference type="EMBL" id="ML977362">
    <property type="protein sequence ID" value="KAF2106504.1"/>
    <property type="molecule type" value="Genomic_DNA"/>
</dbReference>
<gene>
    <name evidence="1" type="ORF">BDV96DRAFT_654698</name>
</gene>
<dbReference type="AlphaFoldDB" id="A0A6A5YIF5"/>
<evidence type="ECO:0008006" key="3">
    <source>
        <dbReference type="Google" id="ProtNLM"/>
    </source>
</evidence>
<proteinExistence type="predicted"/>
<organism evidence="1 2">
    <name type="scientific">Lophiotrema nucula</name>
    <dbReference type="NCBI Taxonomy" id="690887"/>
    <lineage>
        <taxon>Eukaryota</taxon>
        <taxon>Fungi</taxon>
        <taxon>Dikarya</taxon>
        <taxon>Ascomycota</taxon>
        <taxon>Pezizomycotina</taxon>
        <taxon>Dothideomycetes</taxon>
        <taxon>Pleosporomycetidae</taxon>
        <taxon>Pleosporales</taxon>
        <taxon>Lophiotremataceae</taxon>
        <taxon>Lophiotrema</taxon>
    </lineage>
</organism>
<keyword evidence="2" id="KW-1185">Reference proteome</keyword>
<name>A0A6A5YIF5_9PLEO</name>
<dbReference type="Proteomes" id="UP000799770">
    <property type="component" value="Unassembled WGS sequence"/>
</dbReference>
<protein>
    <recommendedName>
        <fullName evidence="3">F-box domain-containing protein</fullName>
    </recommendedName>
</protein>
<evidence type="ECO:0000313" key="2">
    <source>
        <dbReference type="Proteomes" id="UP000799770"/>
    </source>
</evidence>
<accession>A0A6A5YIF5</accession>
<dbReference type="OrthoDB" id="3738736at2759"/>